<reference evidence="3" key="1">
    <citation type="submission" date="2017-01" db="EMBL/GenBank/DDBJ databases">
        <authorList>
            <person name="Varghese N."/>
            <person name="Submissions S."/>
        </authorList>
    </citation>
    <scope>NUCLEOTIDE SEQUENCE [LARGE SCALE GENOMIC DNA]</scope>
    <source>
        <strain evidence="3">DSM 18714</strain>
    </source>
</reference>
<dbReference type="RefSeq" id="WP_076363314.1">
    <property type="nucleotide sequence ID" value="NZ_FTOM01000001.1"/>
</dbReference>
<organism evidence="2 3">
    <name type="scientific">Phaeovulum vinaykumarii</name>
    <dbReference type="NCBI Taxonomy" id="407234"/>
    <lineage>
        <taxon>Bacteria</taxon>
        <taxon>Pseudomonadati</taxon>
        <taxon>Pseudomonadota</taxon>
        <taxon>Alphaproteobacteria</taxon>
        <taxon>Rhodobacterales</taxon>
        <taxon>Paracoccaceae</taxon>
        <taxon>Phaeovulum</taxon>
    </lineage>
</organism>
<evidence type="ECO:0000256" key="1">
    <source>
        <dbReference type="SAM" id="MobiDB-lite"/>
    </source>
</evidence>
<gene>
    <name evidence="2" type="ORF">SAMN05421795_101503</name>
</gene>
<protein>
    <recommendedName>
        <fullName evidence="4">Poly(3-hydroxyalkanoate) synthetase</fullName>
    </recommendedName>
</protein>
<name>A0A1N7K0E5_9RHOB</name>
<keyword evidence="3" id="KW-1185">Reference proteome</keyword>
<dbReference type="Gene3D" id="3.40.50.1820">
    <property type="entry name" value="alpha/beta hydrolase"/>
    <property type="match status" value="1"/>
</dbReference>
<dbReference type="STRING" id="407234.SAMN05421795_101503"/>
<dbReference type="PANTHER" id="PTHR36837:SF2">
    <property type="entry name" value="POLY(3-HYDROXYALKANOATE) POLYMERASE SUBUNIT PHAC"/>
    <property type="match status" value="1"/>
</dbReference>
<sequence length="880" mass="96148">MPDAFEIFDPARQPALPAPALDAMAAGTRAFEAAQHEMTATGATARILMQAAARHGERIARTHSARTQAGLGAARDLGTAMGAALSAGQLGLFWADYLRDAAERAVLTADVLRQRGDVFLEHEAAGCPPVLVYDTEVVMDGADLPHPANYVLLRILPPEGVVVNPCRRPYVVIDPRAGHGPGIGGFKTDSQVGVALRAGHPVYFVAFRREPEPGQYLSYVTRAEAAFVREVMRRHPEASKPVVIGNCQGGWAALLLAATNPDLTGPVVVNGAPVAPWAGIVGENPMRYNAGVLGGTWIPMFLSDLGGGLFDGAHLVQNFEMMNPARTLYRKYTDLFRDIDTAGPGFLEFERWWGGYFLLAEPEIRWIVEQLFVGNRLVKNEARIEPGRPVDLKAIRAPIIVFASHGDNITPPQQALNWIVETYADVSEIRIRGQRILYMVHDRVGHLGIFVSSRIARKEHTEMASTLKTIEALAPGLYEMRIEDVEERDGHTHFTVGFAERSFDDIRALDDGHDDERPFAAVARASEVQAQVYDAMVRPVLRSLVTDSVAEMGRALHPQRLSRALMSSRNPATGPLASAAEKLRETRRPAAPDNPFLAAEALWVETTEQAIDLWRDLRDMSFEIGFHMMWGNPWARAFGRSHEARRTLKDGAELRALPEVTAALFNIDRGGFAEAVIRMLILLADSRGTVRRDRLERSSRVLTRDDPFRSLGAAHRAMVINEQTLIASYEPERAIETLPLLLNTPEERRLAAAVVQFIPGAIEEMSPRTLELLQRFRAVLDLGPITEDVTEDPLVGGFEAALAAWADPAPEMEAETAPETGPETGPHTAETAASNGAAPTTPAPAAPEPATPIPPAPIPPVSRSPRRPAARKPRPSSEDS</sequence>
<dbReference type="InterPro" id="IPR024501">
    <property type="entry name" value="DUF3141"/>
</dbReference>
<dbReference type="Proteomes" id="UP000186098">
    <property type="component" value="Unassembled WGS sequence"/>
</dbReference>
<evidence type="ECO:0000313" key="3">
    <source>
        <dbReference type="Proteomes" id="UP000186098"/>
    </source>
</evidence>
<dbReference type="Pfam" id="PF11339">
    <property type="entry name" value="DUF3141"/>
    <property type="match status" value="1"/>
</dbReference>
<dbReference type="InterPro" id="IPR029058">
    <property type="entry name" value="AB_hydrolase_fold"/>
</dbReference>
<accession>A0A1N7K0E5</accession>
<dbReference type="EMBL" id="FTOM01000001">
    <property type="protein sequence ID" value="SIS55065.1"/>
    <property type="molecule type" value="Genomic_DNA"/>
</dbReference>
<feature type="region of interest" description="Disordered" evidence="1">
    <location>
        <begin position="810"/>
        <end position="880"/>
    </location>
</feature>
<dbReference type="PANTHER" id="PTHR36837">
    <property type="entry name" value="POLY(3-HYDROXYALKANOATE) POLYMERASE SUBUNIT PHAC"/>
    <property type="match status" value="1"/>
</dbReference>
<proteinExistence type="predicted"/>
<feature type="compositionally biased region" description="Pro residues" evidence="1">
    <location>
        <begin position="841"/>
        <end position="862"/>
    </location>
</feature>
<feature type="compositionally biased region" description="Basic residues" evidence="1">
    <location>
        <begin position="864"/>
        <end position="874"/>
    </location>
</feature>
<dbReference type="AlphaFoldDB" id="A0A1N7K0E5"/>
<evidence type="ECO:0008006" key="4">
    <source>
        <dbReference type="Google" id="ProtNLM"/>
    </source>
</evidence>
<feature type="compositionally biased region" description="Low complexity" evidence="1">
    <location>
        <begin position="817"/>
        <end position="840"/>
    </location>
</feature>
<dbReference type="InterPro" id="IPR051321">
    <property type="entry name" value="PHA/PHB_synthase"/>
</dbReference>
<dbReference type="OrthoDB" id="7231451at2"/>
<dbReference type="SUPFAM" id="SSF53474">
    <property type="entry name" value="alpha/beta-Hydrolases"/>
    <property type="match status" value="1"/>
</dbReference>
<evidence type="ECO:0000313" key="2">
    <source>
        <dbReference type="EMBL" id="SIS55065.1"/>
    </source>
</evidence>